<reference evidence="2 3" key="1">
    <citation type="submission" date="2024-02" db="EMBL/GenBank/DDBJ databases">
        <authorList>
            <person name="Vignale AGUSTIN F."/>
            <person name="Sosa J E."/>
            <person name="Modenutti C."/>
        </authorList>
    </citation>
    <scope>NUCLEOTIDE SEQUENCE [LARGE SCALE GENOMIC DNA]</scope>
</reference>
<gene>
    <name evidence="2" type="ORF">ILEXP_LOCUS5688</name>
</gene>
<name>A0ABC8R038_9AQUA</name>
<keyword evidence="3" id="KW-1185">Reference proteome</keyword>
<dbReference type="Gene3D" id="3.30.470.10">
    <property type="match status" value="1"/>
</dbReference>
<dbReference type="PANTHER" id="PTHR42743">
    <property type="entry name" value="AMINO-ACID AMINOTRANSFERASE"/>
    <property type="match status" value="1"/>
</dbReference>
<dbReference type="AlphaFoldDB" id="A0ABC8R038"/>
<comment type="similarity">
    <text evidence="1">Belongs to the class-IV pyridoxal-phosphate-dependent aminotransferase family.</text>
</comment>
<evidence type="ECO:0000313" key="2">
    <source>
        <dbReference type="EMBL" id="CAK9138351.1"/>
    </source>
</evidence>
<accession>A0ABC8R038</accession>
<dbReference type="SUPFAM" id="SSF56752">
    <property type="entry name" value="D-aminoacid aminotransferase-like PLP-dependent enzymes"/>
    <property type="match status" value="1"/>
</dbReference>
<dbReference type="EMBL" id="CAUOFW020000881">
    <property type="protein sequence ID" value="CAK9138351.1"/>
    <property type="molecule type" value="Genomic_DNA"/>
</dbReference>
<sequence length="84" mass="9555">MLRRHARETSCILKSPLPRPTLPVPANEKLLVWVSDEIVPRESAKVSVFDSVVQGGDSVWEGLRIYNGKIFKLEEHLDRSVEDN</sequence>
<dbReference type="Proteomes" id="UP001642360">
    <property type="component" value="Unassembled WGS sequence"/>
</dbReference>
<dbReference type="PANTHER" id="PTHR42743:SF11">
    <property type="entry name" value="AMINODEOXYCHORISMATE LYASE"/>
    <property type="match status" value="1"/>
</dbReference>
<dbReference type="InterPro" id="IPR036038">
    <property type="entry name" value="Aminotransferase-like"/>
</dbReference>
<protein>
    <submittedName>
        <fullName evidence="2">Uncharacterized protein</fullName>
    </submittedName>
</protein>
<comment type="caution">
    <text evidence="2">The sequence shown here is derived from an EMBL/GenBank/DDBJ whole genome shotgun (WGS) entry which is preliminary data.</text>
</comment>
<dbReference type="InterPro" id="IPR043131">
    <property type="entry name" value="BCAT-like_N"/>
</dbReference>
<organism evidence="2 3">
    <name type="scientific">Ilex paraguariensis</name>
    <name type="common">yerba mate</name>
    <dbReference type="NCBI Taxonomy" id="185542"/>
    <lineage>
        <taxon>Eukaryota</taxon>
        <taxon>Viridiplantae</taxon>
        <taxon>Streptophyta</taxon>
        <taxon>Embryophyta</taxon>
        <taxon>Tracheophyta</taxon>
        <taxon>Spermatophyta</taxon>
        <taxon>Magnoliopsida</taxon>
        <taxon>eudicotyledons</taxon>
        <taxon>Gunneridae</taxon>
        <taxon>Pentapetalae</taxon>
        <taxon>asterids</taxon>
        <taxon>campanulids</taxon>
        <taxon>Aquifoliales</taxon>
        <taxon>Aquifoliaceae</taxon>
        <taxon>Ilex</taxon>
    </lineage>
</organism>
<evidence type="ECO:0000313" key="3">
    <source>
        <dbReference type="Proteomes" id="UP001642360"/>
    </source>
</evidence>
<evidence type="ECO:0000256" key="1">
    <source>
        <dbReference type="ARBA" id="ARBA00009320"/>
    </source>
</evidence>
<proteinExistence type="inferred from homology"/>
<dbReference type="InterPro" id="IPR050571">
    <property type="entry name" value="Class-IV_PLP-Dep_Aminotrnsfr"/>
</dbReference>